<dbReference type="STRING" id="1499966.U14_04747"/>
<gene>
    <name evidence="6" type="primary">moaC</name>
    <name evidence="8" type="ORF">U14_04747</name>
</gene>
<keyword evidence="4 6" id="KW-0501">Molybdenum cofactor biosynthesis</keyword>
<dbReference type="InterPro" id="IPR002820">
    <property type="entry name" value="Mopterin_CF_biosynth-C_dom"/>
</dbReference>
<keyword evidence="5 6" id="KW-0456">Lyase</keyword>
<dbReference type="SUPFAM" id="SSF55040">
    <property type="entry name" value="Molybdenum cofactor biosynthesis protein C, MoaC"/>
    <property type="match status" value="1"/>
</dbReference>
<keyword evidence="9" id="KW-1185">Reference proteome</keyword>
<dbReference type="EMBL" id="DF820459">
    <property type="protein sequence ID" value="GAK53482.1"/>
    <property type="molecule type" value="Genomic_DNA"/>
</dbReference>
<dbReference type="GO" id="GO:0061799">
    <property type="term" value="F:cyclic pyranopterin monophosphate synthase activity"/>
    <property type="evidence" value="ECO:0007669"/>
    <property type="project" value="UniProtKB-UniRule"/>
</dbReference>
<dbReference type="NCBIfam" id="NF006870">
    <property type="entry name" value="PRK09364.1"/>
    <property type="match status" value="1"/>
</dbReference>
<evidence type="ECO:0000313" key="9">
    <source>
        <dbReference type="Proteomes" id="UP000030700"/>
    </source>
</evidence>
<dbReference type="InterPro" id="IPR050105">
    <property type="entry name" value="MoCo_biosynth_MoaA/MoaC"/>
</dbReference>
<comment type="catalytic activity">
    <reaction evidence="1 6">
        <text>(8S)-3',8-cyclo-7,8-dihydroguanosine 5'-triphosphate = cyclic pyranopterin phosphate + diphosphate</text>
        <dbReference type="Rhea" id="RHEA:49580"/>
        <dbReference type="ChEBI" id="CHEBI:33019"/>
        <dbReference type="ChEBI" id="CHEBI:59648"/>
        <dbReference type="ChEBI" id="CHEBI:131766"/>
        <dbReference type="EC" id="4.6.1.17"/>
    </reaction>
</comment>
<evidence type="ECO:0000256" key="3">
    <source>
        <dbReference type="ARBA" id="ARBA00012575"/>
    </source>
</evidence>
<dbReference type="HOGENOM" id="CLU_074693_1_1_0"/>
<dbReference type="Pfam" id="PF01967">
    <property type="entry name" value="MoaC"/>
    <property type="match status" value="1"/>
</dbReference>
<dbReference type="GO" id="GO:0006777">
    <property type="term" value="P:Mo-molybdopterin cofactor biosynthetic process"/>
    <property type="evidence" value="ECO:0007669"/>
    <property type="project" value="UniProtKB-UniRule"/>
</dbReference>
<dbReference type="CDD" id="cd01420">
    <property type="entry name" value="MoaC_PE"/>
    <property type="match status" value="1"/>
</dbReference>
<comment type="similarity">
    <text evidence="6">Belongs to the MoaC family.</text>
</comment>
<dbReference type="AlphaFoldDB" id="A0A0S6W5H4"/>
<evidence type="ECO:0000256" key="6">
    <source>
        <dbReference type="HAMAP-Rule" id="MF_01224"/>
    </source>
</evidence>
<comment type="function">
    <text evidence="6">Catalyzes the conversion of (8S)-3',8-cyclo-7,8-dihydroguanosine 5'-triphosphate to cyclic pyranopterin monophosphate (cPMP).</text>
</comment>
<dbReference type="InterPro" id="IPR047594">
    <property type="entry name" value="MoaC_bact/euk"/>
</dbReference>
<dbReference type="PANTHER" id="PTHR22960">
    <property type="entry name" value="MOLYBDOPTERIN COFACTOR SYNTHESIS PROTEIN A"/>
    <property type="match status" value="1"/>
</dbReference>
<dbReference type="Gene3D" id="3.30.70.640">
    <property type="entry name" value="Molybdopterin cofactor biosynthesis C (MoaC) domain"/>
    <property type="match status" value="1"/>
</dbReference>
<dbReference type="EC" id="4.6.1.17" evidence="3 6"/>
<dbReference type="InterPro" id="IPR036522">
    <property type="entry name" value="MoaC_sf"/>
</dbReference>
<comment type="subunit">
    <text evidence="6">Homohexamer; trimer of dimers.</text>
</comment>
<dbReference type="HAMAP" id="MF_01224_B">
    <property type="entry name" value="MoaC_B"/>
    <property type="match status" value="1"/>
</dbReference>
<name>A0A0S6W5H4_9BACT</name>
<comment type="pathway">
    <text evidence="2 6">Cofactor biosynthesis; molybdopterin biosynthesis.</text>
</comment>
<dbReference type="NCBIfam" id="TIGR00581">
    <property type="entry name" value="moaC"/>
    <property type="match status" value="1"/>
</dbReference>
<evidence type="ECO:0000313" key="8">
    <source>
        <dbReference type="EMBL" id="GAK53482.1"/>
    </source>
</evidence>
<dbReference type="PANTHER" id="PTHR22960:SF29">
    <property type="entry name" value="CYCLIC PYRANOPTERIN MONOPHOSPHATE SYNTHASE"/>
    <property type="match status" value="1"/>
</dbReference>
<feature type="domain" description="Molybdopterin cofactor biosynthesis C (MoaC)" evidence="7">
    <location>
        <begin position="15"/>
        <end position="150"/>
    </location>
</feature>
<sequence length="167" mass="18205">MEQFTHFDEHGQSRMVDVSEKAITQREAVARGCVRMQPKTFEMILNKAMSKGDVLEVARIAGIMGAKQTCALIPLCHPLNLNSVGIAYYLHAERAEIEIEATARVSAKTGVEMEALTAVTVAALTIYDMCKAVDRGMVISDIRLIKKSGGKSGIFLVQEMSNSQNSA</sequence>
<feature type="binding site" evidence="6">
    <location>
        <begin position="113"/>
        <end position="114"/>
    </location>
    <ligand>
        <name>substrate</name>
    </ligand>
</feature>
<organism evidence="8">
    <name type="scientific">Candidatus Moduliflexus flocculans</name>
    <dbReference type="NCBI Taxonomy" id="1499966"/>
    <lineage>
        <taxon>Bacteria</taxon>
        <taxon>Candidatus Moduliflexota</taxon>
        <taxon>Candidatus Moduliflexia</taxon>
        <taxon>Candidatus Moduliflexales</taxon>
        <taxon>Candidatus Moduliflexaceae</taxon>
    </lineage>
</organism>
<protein>
    <recommendedName>
        <fullName evidence="3 6">Cyclic pyranopterin monophosphate synthase</fullName>
        <ecNumber evidence="3 6">4.6.1.17</ecNumber>
    </recommendedName>
    <alternativeName>
        <fullName evidence="6">Molybdenum cofactor biosynthesis protein C</fullName>
    </alternativeName>
</protein>
<dbReference type="UniPathway" id="UPA00344"/>
<dbReference type="Proteomes" id="UP000030700">
    <property type="component" value="Unassembled WGS sequence"/>
</dbReference>
<dbReference type="InterPro" id="IPR023045">
    <property type="entry name" value="MoaC"/>
</dbReference>
<evidence type="ECO:0000256" key="5">
    <source>
        <dbReference type="ARBA" id="ARBA00023239"/>
    </source>
</evidence>
<evidence type="ECO:0000256" key="1">
    <source>
        <dbReference type="ARBA" id="ARBA00001637"/>
    </source>
</evidence>
<evidence type="ECO:0000256" key="2">
    <source>
        <dbReference type="ARBA" id="ARBA00005046"/>
    </source>
</evidence>
<reference evidence="8" key="1">
    <citation type="journal article" date="2015" name="PeerJ">
        <title>First genomic representation of candidate bacterial phylum KSB3 points to enhanced environmental sensing as a trigger of wastewater bulking.</title>
        <authorList>
            <person name="Sekiguchi Y."/>
            <person name="Ohashi A."/>
            <person name="Parks D.H."/>
            <person name="Yamauchi T."/>
            <person name="Tyson G.W."/>
            <person name="Hugenholtz P."/>
        </authorList>
    </citation>
    <scope>NUCLEOTIDE SEQUENCE [LARGE SCALE GENOMIC DNA]</scope>
</reference>
<feature type="binding site" evidence="6">
    <location>
        <begin position="75"/>
        <end position="77"/>
    </location>
    <ligand>
        <name>substrate</name>
    </ligand>
</feature>
<proteinExistence type="inferred from homology"/>
<evidence type="ECO:0000256" key="4">
    <source>
        <dbReference type="ARBA" id="ARBA00023150"/>
    </source>
</evidence>
<evidence type="ECO:0000259" key="7">
    <source>
        <dbReference type="Pfam" id="PF01967"/>
    </source>
</evidence>
<accession>A0A0S6W5H4</accession>
<feature type="active site" evidence="6">
    <location>
        <position position="128"/>
    </location>
</feature>